<evidence type="ECO:0000313" key="2">
    <source>
        <dbReference type="Proteomes" id="UP001221757"/>
    </source>
</evidence>
<sequence>MDQNKNVDYTSRIPTEIWLRCWSTSLRYDLKGLVLVCRYFRAICQPLLFQHQRFRAPSVEDI</sequence>
<feature type="non-terminal residue" evidence="1">
    <location>
        <position position="62"/>
    </location>
</feature>
<comment type="caution">
    <text evidence="1">The sequence shown here is derived from an EMBL/GenBank/DDBJ whole genome shotgun (WGS) entry which is preliminary data.</text>
</comment>
<organism evidence="1 2">
    <name type="scientific">Mycena rosella</name>
    <name type="common">Pink bonnet</name>
    <name type="synonym">Agaricus rosellus</name>
    <dbReference type="NCBI Taxonomy" id="1033263"/>
    <lineage>
        <taxon>Eukaryota</taxon>
        <taxon>Fungi</taxon>
        <taxon>Dikarya</taxon>
        <taxon>Basidiomycota</taxon>
        <taxon>Agaricomycotina</taxon>
        <taxon>Agaricomycetes</taxon>
        <taxon>Agaricomycetidae</taxon>
        <taxon>Agaricales</taxon>
        <taxon>Marasmiineae</taxon>
        <taxon>Mycenaceae</taxon>
        <taxon>Mycena</taxon>
    </lineage>
</organism>
<protein>
    <recommendedName>
        <fullName evidence="3">F-box domain-containing protein</fullName>
    </recommendedName>
</protein>
<evidence type="ECO:0000313" key="1">
    <source>
        <dbReference type="EMBL" id="KAJ7669777.1"/>
    </source>
</evidence>
<dbReference type="EMBL" id="JARKIE010000184">
    <property type="protein sequence ID" value="KAJ7669777.1"/>
    <property type="molecule type" value="Genomic_DNA"/>
</dbReference>
<dbReference type="Proteomes" id="UP001221757">
    <property type="component" value="Unassembled WGS sequence"/>
</dbReference>
<reference evidence="1" key="1">
    <citation type="submission" date="2023-03" db="EMBL/GenBank/DDBJ databases">
        <title>Massive genome expansion in bonnet fungi (Mycena s.s.) driven by repeated elements and novel gene families across ecological guilds.</title>
        <authorList>
            <consortium name="Lawrence Berkeley National Laboratory"/>
            <person name="Harder C.B."/>
            <person name="Miyauchi S."/>
            <person name="Viragh M."/>
            <person name="Kuo A."/>
            <person name="Thoen E."/>
            <person name="Andreopoulos B."/>
            <person name="Lu D."/>
            <person name="Skrede I."/>
            <person name="Drula E."/>
            <person name="Henrissat B."/>
            <person name="Morin E."/>
            <person name="Kohler A."/>
            <person name="Barry K."/>
            <person name="LaButti K."/>
            <person name="Morin E."/>
            <person name="Salamov A."/>
            <person name="Lipzen A."/>
            <person name="Mereny Z."/>
            <person name="Hegedus B."/>
            <person name="Baldrian P."/>
            <person name="Stursova M."/>
            <person name="Weitz H."/>
            <person name="Taylor A."/>
            <person name="Grigoriev I.V."/>
            <person name="Nagy L.G."/>
            <person name="Martin F."/>
            <person name="Kauserud H."/>
        </authorList>
    </citation>
    <scope>NUCLEOTIDE SEQUENCE</scope>
    <source>
        <strain evidence="1">CBHHK067</strain>
    </source>
</reference>
<name>A0AAD7CY94_MYCRO</name>
<keyword evidence="2" id="KW-1185">Reference proteome</keyword>
<accession>A0AAD7CY94</accession>
<proteinExistence type="predicted"/>
<gene>
    <name evidence="1" type="ORF">B0H17DRAFT_949080</name>
</gene>
<dbReference type="AlphaFoldDB" id="A0AAD7CY94"/>
<evidence type="ECO:0008006" key="3">
    <source>
        <dbReference type="Google" id="ProtNLM"/>
    </source>
</evidence>